<accession>A0A250E753</accession>
<sequence length="297" mass="33291">MSTNRNILTILFKSFNMKKLLTSALAMFLLNICFAQLKTPNPSPKSSISQTVGLTNINVSYSRPSVKGRVIFGDLVPYGKIWRTGANAATVIEFSTAVTFGNKEVKAGKYALYSIPEVDQWKVFLYQEHQLWGDPGKNYDASKVIAETIVKPGTISPKIETFLISFDNIRNNEAMLTLAWDNVLVKVPIKVNTRSAVMESIGKTMNGPTASEYHRAANYYYEENIDLNKALEWSTKAVEQNPNAYWILKLKSDIEAALKNYKEAIKTAEKALESAKKAGNDGYIKALENNIKDWKNK</sequence>
<reference evidence="3 4" key="1">
    <citation type="journal article" date="2017" name="Genome Announc.">
        <title>Twelve Complete Reference Genomes of Clinical Isolates in the Capnocytophaga Genus.</title>
        <authorList>
            <person name="Villarma A."/>
            <person name="Gulvik C.A."/>
            <person name="Rowe L.A."/>
            <person name="Sheth M."/>
            <person name="Juieng P."/>
            <person name="Nicholson A.C."/>
            <person name="Loparev V.N."/>
            <person name="McQuiston J.R."/>
        </authorList>
    </citation>
    <scope>NUCLEOTIDE SEQUENCE [LARGE SCALE GENOMIC DNA]</scope>
    <source>
        <strain evidence="3 4">G7591</strain>
    </source>
</reference>
<evidence type="ECO:0000313" key="3">
    <source>
        <dbReference type="EMBL" id="ATA68792.1"/>
    </source>
</evidence>
<protein>
    <submittedName>
        <fullName evidence="3">Uncharacterized protein</fullName>
    </submittedName>
</protein>
<keyword evidence="2" id="KW-0732">Signal</keyword>
<dbReference type="Pfam" id="PF11138">
    <property type="entry name" value="DUF2911"/>
    <property type="match status" value="1"/>
</dbReference>
<dbReference type="EMBL" id="CP022378">
    <property type="protein sequence ID" value="ATA68792.1"/>
    <property type="molecule type" value="Genomic_DNA"/>
</dbReference>
<dbReference type="SUPFAM" id="SSF48452">
    <property type="entry name" value="TPR-like"/>
    <property type="match status" value="1"/>
</dbReference>
<proteinExistence type="predicted"/>
<gene>
    <name evidence="3" type="ORF">CGC48_09250</name>
</gene>
<dbReference type="KEGG" id="ccyn:CGC48_09250"/>
<dbReference type="Gene3D" id="1.25.40.10">
    <property type="entry name" value="Tetratricopeptide repeat domain"/>
    <property type="match status" value="1"/>
</dbReference>
<feature type="signal peptide" evidence="2">
    <location>
        <begin position="1"/>
        <end position="35"/>
    </location>
</feature>
<organism evidence="3 4">
    <name type="scientific">Capnocytophaga cynodegmi</name>
    <dbReference type="NCBI Taxonomy" id="28189"/>
    <lineage>
        <taxon>Bacteria</taxon>
        <taxon>Pseudomonadati</taxon>
        <taxon>Bacteroidota</taxon>
        <taxon>Flavobacteriia</taxon>
        <taxon>Flavobacteriales</taxon>
        <taxon>Flavobacteriaceae</taxon>
        <taxon>Capnocytophaga</taxon>
    </lineage>
</organism>
<dbReference type="AlphaFoldDB" id="A0A250E753"/>
<name>A0A250E753_9FLAO</name>
<dbReference type="Proteomes" id="UP000242855">
    <property type="component" value="Chromosome"/>
</dbReference>
<dbReference type="InterPro" id="IPR011990">
    <property type="entry name" value="TPR-like_helical_dom_sf"/>
</dbReference>
<evidence type="ECO:0000256" key="1">
    <source>
        <dbReference type="SAM" id="Coils"/>
    </source>
</evidence>
<evidence type="ECO:0000256" key="2">
    <source>
        <dbReference type="SAM" id="SignalP"/>
    </source>
</evidence>
<feature type="coiled-coil region" evidence="1">
    <location>
        <begin position="247"/>
        <end position="278"/>
    </location>
</feature>
<feature type="chain" id="PRO_5012196893" evidence="2">
    <location>
        <begin position="36"/>
        <end position="297"/>
    </location>
</feature>
<dbReference type="InterPro" id="IPR021314">
    <property type="entry name" value="DUF2911"/>
</dbReference>
<keyword evidence="1" id="KW-0175">Coiled coil</keyword>
<evidence type="ECO:0000313" key="4">
    <source>
        <dbReference type="Proteomes" id="UP000242855"/>
    </source>
</evidence>